<evidence type="ECO:0000313" key="2">
    <source>
        <dbReference type="Proteomes" id="UP000722485"/>
    </source>
</evidence>
<accession>A0A9P5HDZ1</accession>
<dbReference type="Proteomes" id="UP000722485">
    <property type="component" value="Unassembled WGS sequence"/>
</dbReference>
<name>A0A9P5HDZ1_9HYPO</name>
<dbReference type="OrthoDB" id="5096460at2759"/>
<dbReference type="AlphaFoldDB" id="A0A9P5HDZ1"/>
<gene>
    <name evidence="1" type="ORF">G7Z17_g1857</name>
</gene>
<comment type="caution">
    <text evidence="1">The sequence shown here is derived from an EMBL/GenBank/DDBJ whole genome shotgun (WGS) entry which is preliminary data.</text>
</comment>
<proteinExistence type="predicted"/>
<dbReference type="EMBL" id="JAANBB010000017">
    <property type="protein sequence ID" value="KAF7555809.1"/>
    <property type="molecule type" value="Genomic_DNA"/>
</dbReference>
<keyword evidence="2" id="KW-1185">Reference proteome</keyword>
<sequence>MTEEMQEEYIKHLQTRAFCKPADDPSPTAHALCQSAITTLEFTWPKWMILATLYGSDHPDLAIMKKIMENQFGQADDLTSIARRVDGDVLVTCEGEAALNIEDFFDLLEHDDYPVRNGSGSMESRVSTPAVAHSTLSIPNEGDWSNILPRASELKKDALQSETPVHSSTSLVIATRQPQSLDTLCVTSNAPLPDPPSTQSAPETISSSDYKVLVQRMKALEMKMASDTSVLMNQRMKVLETHMDSDTSVLLYQRVEALEMHLDSDNSSLLNQRVKAIETRMASEASGVLEQRLKILEATLGDDTSSLLDLRLKTLETKVASDASYLLNQRVTKLETSVASNTSALMKQKKDSQQVISSLKEGQVSSQNTLHDRINRHTDRLDKMNIRIDRIGGRVIRIENDFFD</sequence>
<protein>
    <submittedName>
        <fullName evidence="1">Uncharacterized protein</fullName>
    </submittedName>
</protein>
<reference evidence="1" key="1">
    <citation type="submission" date="2020-03" db="EMBL/GenBank/DDBJ databases">
        <title>Draft Genome Sequence of Cylindrodendrum hubeiense.</title>
        <authorList>
            <person name="Buettner E."/>
            <person name="Kellner H."/>
        </authorList>
    </citation>
    <scope>NUCLEOTIDE SEQUENCE</scope>
    <source>
        <strain evidence="1">IHI 201604</strain>
    </source>
</reference>
<evidence type="ECO:0000313" key="1">
    <source>
        <dbReference type="EMBL" id="KAF7555809.1"/>
    </source>
</evidence>
<organism evidence="1 2">
    <name type="scientific">Cylindrodendrum hubeiense</name>
    <dbReference type="NCBI Taxonomy" id="595255"/>
    <lineage>
        <taxon>Eukaryota</taxon>
        <taxon>Fungi</taxon>
        <taxon>Dikarya</taxon>
        <taxon>Ascomycota</taxon>
        <taxon>Pezizomycotina</taxon>
        <taxon>Sordariomycetes</taxon>
        <taxon>Hypocreomycetidae</taxon>
        <taxon>Hypocreales</taxon>
        <taxon>Nectriaceae</taxon>
        <taxon>Cylindrodendrum</taxon>
    </lineage>
</organism>